<dbReference type="RefSeq" id="WP_186502775.1">
    <property type="nucleotide sequence ID" value="NZ_JACOGK010000011.1"/>
</dbReference>
<dbReference type="Proteomes" id="UP000606870">
    <property type="component" value="Unassembled WGS sequence"/>
</dbReference>
<proteinExistence type="predicted"/>
<accession>A0ABR6VIV0</accession>
<comment type="caution">
    <text evidence="2">The sequence shown here is derived from an EMBL/GenBank/DDBJ whole genome shotgun (WGS) entry which is preliminary data.</text>
</comment>
<sequence>MKKWKMAVALLALSSLLLAGCGNGEKSAGNTKEIPELKIAISPYQDAETIQTKTEPLGKMLQAKMREKGYTIDKVSINVGTSYNAVGEALSSGSADVGFISGATYVLYEKDVDVLLTALREGINKDTTDLAVWNDGQPEVFTKDLVTYYRSAIFVGPSAKGQAILAKVKRGEKPTWDELNDLTWAVMSPASASGYLYPSLWLKENYGKKISDLAHVVQSDSYSTSAARLDSGQVDVLTAYSHFRAKMAEDWQTKLGGTSDIWAQTGIIGVTGKIYNDTVSVSKTSDVMKDEGFRKALGESLIEIGKTEEGLKVLKTIGHKGYAWADPKDYDGERQVQKELK</sequence>
<feature type="chain" id="PRO_5046974570" evidence="1">
    <location>
        <begin position="20"/>
        <end position="341"/>
    </location>
</feature>
<dbReference type="PANTHER" id="PTHR35841:SF1">
    <property type="entry name" value="PHOSPHONATES-BINDING PERIPLASMIC PROTEIN"/>
    <property type="match status" value="1"/>
</dbReference>
<dbReference type="EMBL" id="JACOGK010000011">
    <property type="protein sequence ID" value="MBC3536619.1"/>
    <property type="molecule type" value="Genomic_DNA"/>
</dbReference>
<organism evidence="2 3">
    <name type="scientific">Megasphaera hominis</name>
    <dbReference type="NCBI Taxonomy" id="159836"/>
    <lineage>
        <taxon>Bacteria</taxon>
        <taxon>Bacillati</taxon>
        <taxon>Bacillota</taxon>
        <taxon>Negativicutes</taxon>
        <taxon>Veillonellales</taxon>
        <taxon>Veillonellaceae</taxon>
        <taxon>Megasphaera</taxon>
    </lineage>
</organism>
<dbReference type="PROSITE" id="PS51257">
    <property type="entry name" value="PROKAR_LIPOPROTEIN"/>
    <property type="match status" value="1"/>
</dbReference>
<dbReference type="Gene3D" id="3.40.190.10">
    <property type="entry name" value="Periplasmic binding protein-like II"/>
    <property type="match status" value="2"/>
</dbReference>
<keyword evidence="3" id="KW-1185">Reference proteome</keyword>
<evidence type="ECO:0000313" key="3">
    <source>
        <dbReference type="Proteomes" id="UP000606870"/>
    </source>
</evidence>
<name>A0ABR6VIV0_9FIRM</name>
<evidence type="ECO:0000256" key="1">
    <source>
        <dbReference type="SAM" id="SignalP"/>
    </source>
</evidence>
<evidence type="ECO:0000313" key="2">
    <source>
        <dbReference type="EMBL" id="MBC3536619.1"/>
    </source>
</evidence>
<keyword evidence="1" id="KW-0732">Signal</keyword>
<dbReference type="Pfam" id="PF12974">
    <property type="entry name" value="Phosphonate-bd"/>
    <property type="match status" value="1"/>
</dbReference>
<gene>
    <name evidence="2" type="ORF">H8J70_05070</name>
</gene>
<feature type="signal peptide" evidence="1">
    <location>
        <begin position="1"/>
        <end position="19"/>
    </location>
</feature>
<reference evidence="2 3" key="1">
    <citation type="submission" date="2020-08" db="EMBL/GenBank/DDBJ databases">
        <authorList>
            <person name="Liu C."/>
            <person name="Sun Q."/>
        </authorList>
    </citation>
    <scope>NUCLEOTIDE SEQUENCE [LARGE SCALE GENOMIC DNA]</scope>
    <source>
        <strain evidence="2 3">NSJ-59</strain>
    </source>
</reference>
<dbReference type="PANTHER" id="PTHR35841">
    <property type="entry name" value="PHOSPHONATES-BINDING PERIPLASMIC PROTEIN"/>
    <property type="match status" value="1"/>
</dbReference>
<dbReference type="SUPFAM" id="SSF53850">
    <property type="entry name" value="Periplasmic binding protein-like II"/>
    <property type="match status" value="1"/>
</dbReference>
<protein>
    <submittedName>
        <fullName evidence="2">PhnD/SsuA/transferrin family substrate-binding protein</fullName>
    </submittedName>
</protein>